<organism evidence="7 8">
    <name type="scientific">Microctonus aethiopoides</name>
    <dbReference type="NCBI Taxonomy" id="144406"/>
    <lineage>
        <taxon>Eukaryota</taxon>
        <taxon>Metazoa</taxon>
        <taxon>Ecdysozoa</taxon>
        <taxon>Arthropoda</taxon>
        <taxon>Hexapoda</taxon>
        <taxon>Insecta</taxon>
        <taxon>Pterygota</taxon>
        <taxon>Neoptera</taxon>
        <taxon>Endopterygota</taxon>
        <taxon>Hymenoptera</taxon>
        <taxon>Apocrita</taxon>
        <taxon>Ichneumonoidea</taxon>
        <taxon>Braconidae</taxon>
        <taxon>Euphorinae</taxon>
        <taxon>Microctonus</taxon>
    </lineage>
</organism>
<keyword evidence="8" id="KW-1185">Reference proteome</keyword>
<keyword evidence="3" id="KW-0808">Transferase</keyword>
<feature type="domain" description="Formyl transferase C-terminal" evidence="6">
    <location>
        <begin position="235"/>
        <end position="365"/>
    </location>
</feature>
<dbReference type="Pfam" id="PF02911">
    <property type="entry name" value="Formyl_trans_C"/>
    <property type="match status" value="1"/>
</dbReference>
<dbReference type="InterPro" id="IPR002376">
    <property type="entry name" value="Formyl_transf_N"/>
</dbReference>
<dbReference type="Gene3D" id="3.40.50.12230">
    <property type="match status" value="1"/>
</dbReference>
<evidence type="ECO:0000256" key="1">
    <source>
        <dbReference type="ARBA" id="ARBA00010699"/>
    </source>
</evidence>
<dbReference type="GO" id="GO:0004479">
    <property type="term" value="F:methionyl-tRNA formyltransferase activity"/>
    <property type="evidence" value="ECO:0007669"/>
    <property type="project" value="UniProtKB-EC"/>
</dbReference>
<dbReference type="GO" id="GO:0005739">
    <property type="term" value="C:mitochondrion"/>
    <property type="evidence" value="ECO:0007669"/>
    <property type="project" value="TreeGrafter"/>
</dbReference>
<dbReference type="AlphaFoldDB" id="A0AA39C513"/>
<evidence type="ECO:0000256" key="3">
    <source>
        <dbReference type="ARBA" id="ARBA00022679"/>
    </source>
</evidence>
<evidence type="ECO:0000256" key="2">
    <source>
        <dbReference type="ARBA" id="ARBA00012261"/>
    </source>
</evidence>
<accession>A0AA39C513</accession>
<dbReference type="Proteomes" id="UP001168990">
    <property type="component" value="Unassembled WGS sequence"/>
</dbReference>
<dbReference type="InterPro" id="IPR041711">
    <property type="entry name" value="Met-tRNA-FMT_N"/>
</dbReference>
<name>A0AA39C513_9HYME</name>
<evidence type="ECO:0000313" key="7">
    <source>
        <dbReference type="EMBL" id="KAK0158019.1"/>
    </source>
</evidence>
<feature type="domain" description="Formyl transferase N-terminal" evidence="5">
    <location>
        <begin position="110"/>
        <end position="211"/>
    </location>
</feature>
<reference evidence="7" key="2">
    <citation type="submission" date="2023-03" db="EMBL/GenBank/DDBJ databases">
        <authorList>
            <person name="Inwood S.N."/>
            <person name="Skelly J.G."/>
            <person name="Guhlin J."/>
            <person name="Harrop T.W.R."/>
            <person name="Goldson S.G."/>
            <person name="Dearden P.K."/>
        </authorList>
    </citation>
    <scope>NUCLEOTIDE SEQUENCE</scope>
    <source>
        <strain evidence="7">Irish</strain>
        <tissue evidence="7">Whole body</tissue>
    </source>
</reference>
<dbReference type="CDD" id="cd08646">
    <property type="entry name" value="FMT_core_Met-tRNA-FMT_N"/>
    <property type="match status" value="1"/>
</dbReference>
<comment type="similarity">
    <text evidence="1">Belongs to the Fmt family.</text>
</comment>
<gene>
    <name evidence="7" type="ORF">PV328_011686</name>
</gene>
<dbReference type="EC" id="2.1.2.9" evidence="2"/>
<proteinExistence type="inferred from homology"/>
<dbReference type="InterPro" id="IPR011034">
    <property type="entry name" value="Formyl_transferase-like_C_sf"/>
</dbReference>
<protein>
    <recommendedName>
        <fullName evidence="2">methionyl-tRNA formyltransferase</fullName>
        <ecNumber evidence="2">2.1.2.9</ecNumber>
    </recommendedName>
</protein>
<dbReference type="InterPro" id="IPR005793">
    <property type="entry name" value="Formyl_trans_C"/>
</dbReference>
<dbReference type="PANTHER" id="PTHR11138:SF5">
    <property type="entry name" value="METHIONYL-TRNA FORMYLTRANSFERASE, MITOCHONDRIAL"/>
    <property type="match status" value="1"/>
</dbReference>
<dbReference type="Pfam" id="PF00551">
    <property type="entry name" value="Formyl_trans_N"/>
    <property type="match status" value="1"/>
</dbReference>
<dbReference type="SUPFAM" id="SSF53328">
    <property type="entry name" value="Formyltransferase"/>
    <property type="match status" value="1"/>
</dbReference>
<keyword evidence="4" id="KW-0648">Protein biosynthesis</keyword>
<dbReference type="InterPro" id="IPR036477">
    <property type="entry name" value="Formyl_transf_N_sf"/>
</dbReference>
<evidence type="ECO:0000259" key="5">
    <source>
        <dbReference type="Pfam" id="PF00551"/>
    </source>
</evidence>
<evidence type="ECO:0000259" key="6">
    <source>
        <dbReference type="Pfam" id="PF02911"/>
    </source>
</evidence>
<dbReference type="SUPFAM" id="SSF50486">
    <property type="entry name" value="FMT C-terminal domain-like"/>
    <property type="match status" value="1"/>
</dbReference>
<reference evidence="7" key="1">
    <citation type="journal article" date="2023" name="bioRxiv">
        <title>Scaffold-level genome assemblies of two parasitoid biocontrol wasps reveal the parthenogenesis mechanism and an associated novel virus.</title>
        <authorList>
            <person name="Inwood S."/>
            <person name="Skelly J."/>
            <person name="Guhlin J."/>
            <person name="Harrop T."/>
            <person name="Goldson S."/>
            <person name="Dearden P."/>
        </authorList>
    </citation>
    <scope>NUCLEOTIDE SEQUENCE</scope>
    <source>
        <strain evidence="7">Irish</strain>
        <tissue evidence="7">Whole body</tissue>
    </source>
</reference>
<comment type="caution">
    <text evidence="7">The sequence shown here is derived from an EMBL/GenBank/DDBJ whole genome shotgun (WGS) entry which is preliminary data.</text>
</comment>
<dbReference type="EMBL" id="JAQQBS010001425">
    <property type="protein sequence ID" value="KAK0158019.1"/>
    <property type="molecule type" value="Genomic_DNA"/>
</dbReference>
<sequence length="383" mass="44206">MNVVFNSPLSEVMKIIINNKHYNILFKTSIIWYNKPQLRHYRTKWNILFFGTDKFAVESLQQIHKHMNLWSRLEVVTPYNTSKENDVASYTNKHKIKLHPWPITFPISQFDIGLVVSFGHLIPTWIIQSFPLGMINVHASLLPRWRGAAPIIHSLLHGDTTTGVTIIKIMPKNFDTGEILAQTSIDIHPDETQIQLYSKLANIGAGLLIETIKRLPSIIQCGIPQNEEYVTYAPKITQNISYIHWDKMTAENVYNLYRALDGFYKLITYFNGHKIKLSNITYHGKQDYFKSSLIIPGLIMYTCFYIGNYEYPTIFNIIMISGLVFYDKNKDLLAIQCQDGLYISAKQISVSQHRTMAAKDFYNGFIANTTNQHVIFTCQSHDK</sequence>
<evidence type="ECO:0000313" key="8">
    <source>
        <dbReference type="Proteomes" id="UP001168990"/>
    </source>
</evidence>
<evidence type="ECO:0000256" key="4">
    <source>
        <dbReference type="ARBA" id="ARBA00022917"/>
    </source>
</evidence>
<dbReference type="PANTHER" id="PTHR11138">
    <property type="entry name" value="METHIONYL-TRNA FORMYLTRANSFERASE"/>
    <property type="match status" value="1"/>
</dbReference>